<keyword evidence="3" id="KW-1185">Reference proteome</keyword>
<dbReference type="InterPro" id="IPR007499">
    <property type="entry name" value="ERF_bacteria_virus"/>
</dbReference>
<evidence type="ECO:0000256" key="1">
    <source>
        <dbReference type="SAM" id="MobiDB-lite"/>
    </source>
</evidence>
<organism evidence="2 3">
    <name type="scientific">Paenibacillus oleatilyticus</name>
    <dbReference type="NCBI Taxonomy" id="2594886"/>
    <lineage>
        <taxon>Bacteria</taxon>
        <taxon>Bacillati</taxon>
        <taxon>Bacillota</taxon>
        <taxon>Bacilli</taxon>
        <taxon>Bacillales</taxon>
        <taxon>Paenibacillaceae</taxon>
        <taxon>Paenibacillus</taxon>
    </lineage>
</organism>
<accession>A0ABV4UTN0</accession>
<evidence type="ECO:0000313" key="2">
    <source>
        <dbReference type="EMBL" id="MFB0840980.1"/>
    </source>
</evidence>
<dbReference type="Proteomes" id="UP001575622">
    <property type="component" value="Unassembled WGS sequence"/>
</dbReference>
<feature type="region of interest" description="Disordered" evidence="1">
    <location>
        <begin position="126"/>
        <end position="176"/>
    </location>
</feature>
<dbReference type="EMBL" id="JBHDLN010000001">
    <property type="protein sequence ID" value="MFB0840980.1"/>
    <property type="molecule type" value="Genomic_DNA"/>
</dbReference>
<gene>
    <name evidence="2" type="ORF">ACEU3E_02245</name>
</gene>
<name>A0ABV4UTN0_9BACL</name>
<proteinExistence type="predicted"/>
<protein>
    <submittedName>
        <fullName evidence="2">ERF family protein</fullName>
    </submittedName>
</protein>
<comment type="caution">
    <text evidence="2">The sequence shown here is derived from an EMBL/GenBank/DDBJ whole genome shotgun (WGS) entry which is preliminary data.</text>
</comment>
<sequence>MSKAELYKKIHNVMQEVEYLQKDDKVEFNNTKYKAISEEKVTMTVRDSLIKNGLVIIPVEQSHRREGNLSTVDVKYKIVDIDTGEYEIATSSGTGADTQDKGVGKAMTYSYKYLLLRTFAIPTGDDPDKISSAELDDQQRKRKENSKQAENPKGATTGNKKQEDRKAPTGESIPTSLKKLYQDYAGDLNNLESWVGKQKEKNRTYAQMEEFMKKLLAEKQAKEGEI</sequence>
<evidence type="ECO:0000313" key="3">
    <source>
        <dbReference type="Proteomes" id="UP001575622"/>
    </source>
</evidence>
<reference evidence="2 3" key="1">
    <citation type="submission" date="2024-09" db="EMBL/GenBank/DDBJ databases">
        <authorList>
            <person name="Makale K.P.P."/>
            <person name="Makhzoum A."/>
            <person name="Rantong G."/>
            <person name="Rahube T.O."/>
        </authorList>
    </citation>
    <scope>NUCLEOTIDE SEQUENCE [LARGE SCALE GENOMIC DNA]</scope>
    <source>
        <strain evidence="2 3">KM_D13</strain>
    </source>
</reference>
<dbReference type="RefSeq" id="WP_373948318.1">
    <property type="nucleotide sequence ID" value="NZ_JBHDLN010000001.1"/>
</dbReference>
<dbReference type="Pfam" id="PF04404">
    <property type="entry name" value="ERF"/>
    <property type="match status" value="1"/>
</dbReference>